<feature type="domain" description="BIG2" evidence="1">
    <location>
        <begin position="71"/>
        <end position="147"/>
    </location>
</feature>
<sequence length="156" mass="15994">MKEGCRLVKTANVYQGDKLVGTGNENENIHVKLDPKDYPDGSFIGELVDENGIKSERVKFPAVTVPVPTVAVTKVAIDPATASVEVGKTVTLKEVITPANATEKGVNWSITDTGIATVSAGVVTGKAAGKTTLTATSKADGKITGTAEITVTAPAG</sequence>
<dbReference type="Gene3D" id="2.60.40.1080">
    <property type="match status" value="1"/>
</dbReference>
<dbReference type="Pfam" id="PF02368">
    <property type="entry name" value="Big_2"/>
    <property type="match status" value="1"/>
</dbReference>
<gene>
    <name evidence="2" type="ORF">GKC44_00390</name>
</gene>
<dbReference type="EMBL" id="WKKY01000002">
    <property type="protein sequence ID" value="MSE19743.1"/>
    <property type="molecule type" value="Genomic_DNA"/>
</dbReference>
<evidence type="ECO:0000313" key="2">
    <source>
        <dbReference type="EMBL" id="MSE19743.1"/>
    </source>
</evidence>
<dbReference type="InterPro" id="IPR008964">
    <property type="entry name" value="Invasin/intimin_cell_adhesion"/>
</dbReference>
<evidence type="ECO:0000313" key="3">
    <source>
        <dbReference type="Proteomes" id="UP000491237"/>
    </source>
</evidence>
<dbReference type="Proteomes" id="UP000491237">
    <property type="component" value="Unassembled WGS sequence"/>
</dbReference>
<dbReference type="SMART" id="SM00635">
    <property type="entry name" value="BID_2"/>
    <property type="match status" value="1"/>
</dbReference>
<dbReference type="InterPro" id="IPR003343">
    <property type="entry name" value="Big_2"/>
</dbReference>
<comment type="caution">
    <text evidence="2">The sequence shown here is derived from an EMBL/GenBank/DDBJ whole genome shotgun (WGS) entry which is preliminary data.</text>
</comment>
<organism evidence="2 3">
    <name type="scientific">Lentilactobacillus parabuchneri</name>
    <dbReference type="NCBI Taxonomy" id="152331"/>
    <lineage>
        <taxon>Bacteria</taxon>
        <taxon>Bacillati</taxon>
        <taxon>Bacillota</taxon>
        <taxon>Bacilli</taxon>
        <taxon>Lactobacillales</taxon>
        <taxon>Lactobacillaceae</taxon>
        <taxon>Lentilactobacillus</taxon>
    </lineage>
</organism>
<accession>A0A844EK30</accession>
<name>A0A844EK30_9LACO</name>
<evidence type="ECO:0000259" key="1">
    <source>
        <dbReference type="SMART" id="SM00635"/>
    </source>
</evidence>
<proteinExistence type="predicted"/>
<reference evidence="2 3" key="1">
    <citation type="submission" date="2019-11" db="EMBL/GenBank/DDBJ databases">
        <title>Draft Genome Sequence of Plant Growth-Promoting Rhizosphere-Associated Bacteria.</title>
        <authorList>
            <person name="Vasilyev I.Y."/>
            <person name="Radchenko V."/>
            <person name="Ilnitskaya E.V."/>
        </authorList>
    </citation>
    <scope>NUCLEOTIDE SEQUENCE [LARGE SCALE GENOMIC DNA]</scope>
    <source>
        <strain evidence="2 3">VRA_07sq_f</strain>
    </source>
</reference>
<dbReference type="SUPFAM" id="SSF49373">
    <property type="entry name" value="Invasin/intimin cell-adhesion fragments"/>
    <property type="match status" value="1"/>
</dbReference>
<protein>
    <recommendedName>
        <fullName evidence="1">BIG2 domain-containing protein</fullName>
    </recommendedName>
</protein>
<dbReference type="AlphaFoldDB" id="A0A844EK30"/>